<organism evidence="2 3">
    <name type="scientific">Apiospora saccharicola</name>
    <dbReference type="NCBI Taxonomy" id="335842"/>
    <lineage>
        <taxon>Eukaryota</taxon>
        <taxon>Fungi</taxon>
        <taxon>Dikarya</taxon>
        <taxon>Ascomycota</taxon>
        <taxon>Pezizomycotina</taxon>
        <taxon>Sordariomycetes</taxon>
        <taxon>Xylariomycetidae</taxon>
        <taxon>Amphisphaeriales</taxon>
        <taxon>Apiosporaceae</taxon>
        <taxon>Apiospora</taxon>
    </lineage>
</organism>
<evidence type="ECO:0000313" key="2">
    <source>
        <dbReference type="EMBL" id="KAK8072635.1"/>
    </source>
</evidence>
<accession>A0ABR1VR02</accession>
<keyword evidence="1" id="KW-1133">Transmembrane helix</keyword>
<keyword evidence="1" id="KW-0812">Transmembrane</keyword>
<proteinExistence type="predicted"/>
<feature type="transmembrane region" description="Helical" evidence="1">
    <location>
        <begin position="18"/>
        <end position="38"/>
    </location>
</feature>
<protein>
    <submittedName>
        <fullName evidence="2">Uncharacterized protein</fullName>
    </submittedName>
</protein>
<dbReference type="PANTHER" id="PTHR18640">
    <property type="entry name" value="SOLUTE CARRIER FAMILY 10 MEMBER 7"/>
    <property type="match status" value="1"/>
</dbReference>
<name>A0ABR1VR02_9PEZI</name>
<dbReference type="Proteomes" id="UP001446871">
    <property type="component" value="Unassembled WGS sequence"/>
</dbReference>
<sequence>MLGIAMAIASNRALLDPLVVNGLVILGCLPTALSINTLMTRKAEGNAKPILTESVMVNAIGPFLSSLLVIGYTSMNVWYTEVMPKASGGLSVLLRRVFIQFGRTLILSLAFGQLTHNYFPELVRMLLQDYQLIKLGSLSLLVLTWSGYDR</sequence>
<gene>
    <name evidence="2" type="ORF">PG996_005983</name>
</gene>
<evidence type="ECO:0000313" key="3">
    <source>
        <dbReference type="Proteomes" id="UP001446871"/>
    </source>
</evidence>
<keyword evidence="3" id="KW-1185">Reference proteome</keyword>
<dbReference type="InterPro" id="IPR038770">
    <property type="entry name" value="Na+/solute_symporter_sf"/>
</dbReference>
<keyword evidence="1" id="KW-0472">Membrane</keyword>
<dbReference type="Gene3D" id="1.20.1530.20">
    <property type="match status" value="1"/>
</dbReference>
<feature type="transmembrane region" description="Helical" evidence="1">
    <location>
        <begin position="50"/>
        <end position="73"/>
    </location>
</feature>
<reference evidence="2 3" key="1">
    <citation type="submission" date="2023-01" db="EMBL/GenBank/DDBJ databases">
        <title>Analysis of 21 Apiospora genomes using comparative genomics revels a genus with tremendous synthesis potential of carbohydrate active enzymes and secondary metabolites.</title>
        <authorList>
            <person name="Sorensen T."/>
        </authorList>
    </citation>
    <scope>NUCLEOTIDE SEQUENCE [LARGE SCALE GENOMIC DNA]</scope>
    <source>
        <strain evidence="2 3">CBS 83171</strain>
    </source>
</reference>
<dbReference type="Pfam" id="PF13593">
    <property type="entry name" value="SBF_like"/>
    <property type="match status" value="1"/>
</dbReference>
<dbReference type="PANTHER" id="PTHR18640:SF5">
    <property type="entry name" value="SODIUM_BILE ACID COTRANSPORTER 7"/>
    <property type="match status" value="1"/>
</dbReference>
<dbReference type="EMBL" id="JAQQWM010000003">
    <property type="protein sequence ID" value="KAK8072635.1"/>
    <property type="molecule type" value="Genomic_DNA"/>
</dbReference>
<dbReference type="InterPro" id="IPR016833">
    <property type="entry name" value="Put_Na-Bile_cotransptr"/>
</dbReference>
<comment type="caution">
    <text evidence="2">The sequence shown here is derived from an EMBL/GenBank/DDBJ whole genome shotgun (WGS) entry which is preliminary data.</text>
</comment>
<evidence type="ECO:0000256" key="1">
    <source>
        <dbReference type="SAM" id="Phobius"/>
    </source>
</evidence>